<reference evidence="5" key="1">
    <citation type="submission" date="2021-04" db="EMBL/GenBank/DDBJ databases">
        <title>Phycicoccus avicenniae sp. nov., a novel endophytic actinomycetes isolated from branch of Avicennia mariana.</title>
        <authorList>
            <person name="Tuo L."/>
        </authorList>
    </citation>
    <scope>NUCLEOTIDE SEQUENCE</scope>
    <source>
        <strain evidence="5">BSK3Z-2</strain>
    </source>
</reference>
<comment type="similarity">
    <text evidence="1 4">Belongs to the glycerate kinase type-1 family.</text>
</comment>
<dbReference type="NCBIfam" id="TIGR00045">
    <property type="entry name" value="glycerate kinase"/>
    <property type="match status" value="1"/>
</dbReference>
<evidence type="ECO:0000256" key="2">
    <source>
        <dbReference type="ARBA" id="ARBA00022679"/>
    </source>
</evidence>
<evidence type="ECO:0000256" key="1">
    <source>
        <dbReference type="ARBA" id="ARBA00006284"/>
    </source>
</evidence>
<dbReference type="Gene3D" id="3.40.50.10350">
    <property type="entry name" value="Glycerate kinase, domain 1"/>
    <property type="match status" value="1"/>
</dbReference>
<dbReference type="InterPro" id="IPR004381">
    <property type="entry name" value="Glycerate_kinase"/>
</dbReference>
<proteinExistence type="inferred from homology"/>
<dbReference type="Pfam" id="PF02595">
    <property type="entry name" value="Gly_kinase"/>
    <property type="match status" value="1"/>
</dbReference>
<dbReference type="EMBL" id="JAGSNF010000024">
    <property type="protein sequence ID" value="MBR7744797.1"/>
    <property type="molecule type" value="Genomic_DNA"/>
</dbReference>
<protein>
    <submittedName>
        <fullName evidence="5">Glycerate kinase</fullName>
    </submittedName>
</protein>
<evidence type="ECO:0000256" key="4">
    <source>
        <dbReference type="PIRNR" id="PIRNR006078"/>
    </source>
</evidence>
<evidence type="ECO:0000313" key="5">
    <source>
        <dbReference type="EMBL" id="MBR7744797.1"/>
    </source>
</evidence>
<accession>A0A941DD56</accession>
<dbReference type="GO" id="GO:0031388">
    <property type="term" value="P:organic acid phosphorylation"/>
    <property type="evidence" value="ECO:0007669"/>
    <property type="project" value="UniProtKB-UniRule"/>
</dbReference>
<evidence type="ECO:0000313" key="6">
    <source>
        <dbReference type="Proteomes" id="UP000677016"/>
    </source>
</evidence>
<name>A0A941DD56_9MICO</name>
<dbReference type="Gene3D" id="3.90.1510.10">
    <property type="entry name" value="Glycerate kinase, domain 2"/>
    <property type="match status" value="1"/>
</dbReference>
<dbReference type="InterPro" id="IPR036129">
    <property type="entry name" value="Glycerate_kinase_sf"/>
</dbReference>
<comment type="caution">
    <text evidence="5">The sequence shown here is derived from an EMBL/GenBank/DDBJ whole genome shotgun (WGS) entry which is preliminary data.</text>
</comment>
<sequence>MTVVMAPDSFKGTLDAPEVAAALGAGWSDVRPQDRVVTCPMADGGEGTLAAVARSGRGTVHHPVLVHGPLGEPTTAAWLEMEEDGARVGLVEVASTSGITMADPLDGLRASSRGFGEAVVAALDAGVDRLVLALGGSASSDGGAGLLTALGGRLHDRLGRPVAPGNAGLEGIAGLDLSGLRSLPAGGAVVLSDVRNPLLGRSGAVRTYGPQKGIRQADLHRADERVGRLAGLVRDRLGGDEHAPGSGAAGGLGFTLAAWGARLVPGAEAVASVVGLPGFVDEADVVVTGEGRFDATSAQGKVVGTVSGLCDARAVERMLVAGSVEDTPTGFRAAVSLVDLAGATGAMSAPGRWVRDAGGRLAAGVT</sequence>
<evidence type="ECO:0000256" key="3">
    <source>
        <dbReference type="ARBA" id="ARBA00022777"/>
    </source>
</evidence>
<organism evidence="5 6">
    <name type="scientific">Phycicoccus avicenniae</name>
    <dbReference type="NCBI Taxonomy" id="2828860"/>
    <lineage>
        <taxon>Bacteria</taxon>
        <taxon>Bacillati</taxon>
        <taxon>Actinomycetota</taxon>
        <taxon>Actinomycetes</taxon>
        <taxon>Micrococcales</taxon>
        <taxon>Intrasporangiaceae</taxon>
        <taxon>Phycicoccus</taxon>
    </lineage>
</organism>
<dbReference type="Proteomes" id="UP000677016">
    <property type="component" value="Unassembled WGS sequence"/>
</dbReference>
<keyword evidence="2 4" id="KW-0808">Transferase</keyword>
<dbReference type="AlphaFoldDB" id="A0A941DD56"/>
<dbReference type="PANTHER" id="PTHR21599:SF0">
    <property type="entry name" value="GLYCERATE KINASE"/>
    <property type="match status" value="1"/>
</dbReference>
<gene>
    <name evidence="5" type="ORF">KC207_15985</name>
</gene>
<dbReference type="SUPFAM" id="SSF110738">
    <property type="entry name" value="Glycerate kinase I"/>
    <property type="match status" value="1"/>
</dbReference>
<dbReference type="InterPro" id="IPR018197">
    <property type="entry name" value="Glycerate_kinase_RE-like"/>
</dbReference>
<dbReference type="InterPro" id="IPR018193">
    <property type="entry name" value="Glyc_kinase_flavodox-like_fold"/>
</dbReference>
<dbReference type="GO" id="GO:0008887">
    <property type="term" value="F:glycerate kinase activity"/>
    <property type="evidence" value="ECO:0007669"/>
    <property type="project" value="UniProtKB-UniRule"/>
</dbReference>
<dbReference type="PIRSF" id="PIRSF006078">
    <property type="entry name" value="GlxK"/>
    <property type="match status" value="1"/>
</dbReference>
<keyword evidence="6" id="KW-1185">Reference proteome</keyword>
<keyword evidence="3 4" id="KW-0418">Kinase</keyword>
<dbReference type="PANTHER" id="PTHR21599">
    <property type="entry name" value="GLYCERATE KINASE"/>
    <property type="match status" value="1"/>
</dbReference>